<accession>A0A0G1MEX4</accession>
<organism evidence="1 2">
    <name type="scientific">Candidatus Uhrbacteria bacterium GW2011_GWE2_45_35</name>
    <dbReference type="NCBI Taxonomy" id="1618993"/>
    <lineage>
        <taxon>Bacteria</taxon>
        <taxon>Candidatus Uhriibacteriota</taxon>
    </lineage>
</organism>
<dbReference type="EMBL" id="LCKW01000041">
    <property type="protein sequence ID" value="KKU06799.1"/>
    <property type="molecule type" value="Genomic_DNA"/>
</dbReference>
<comment type="caution">
    <text evidence="1">The sequence shown here is derived from an EMBL/GenBank/DDBJ whole genome shotgun (WGS) entry which is preliminary data.</text>
</comment>
<evidence type="ECO:0000313" key="1">
    <source>
        <dbReference type="EMBL" id="KKU06799.1"/>
    </source>
</evidence>
<dbReference type="AlphaFoldDB" id="A0A0G1MEX4"/>
<evidence type="ECO:0000313" key="2">
    <source>
        <dbReference type="Proteomes" id="UP000034354"/>
    </source>
</evidence>
<name>A0A0G1MEX4_9BACT</name>
<gene>
    <name evidence="1" type="ORF">UX09_C0041G0002</name>
</gene>
<dbReference type="Proteomes" id="UP000034354">
    <property type="component" value="Unassembled WGS sequence"/>
</dbReference>
<protein>
    <submittedName>
        <fullName evidence="1">Uncharacterized protein</fullName>
    </submittedName>
</protein>
<proteinExistence type="predicted"/>
<sequence>MSEIKNYQGEIYRGGQKEGDRLEYSIWLEKAAELLGEIEKIRREIVRIAEEEPLAGTEFKAYQTFRDISEAINETQKILKKGGLNIYREKRLKNFVEQFEKAIEASEQLQKIKAFRGQTSMLVEKVRALIILDHDVELDLKNRRGFSDKNV</sequence>
<reference evidence="1 2" key="1">
    <citation type="journal article" date="2015" name="Nature">
        <title>rRNA introns, odd ribosomes, and small enigmatic genomes across a large radiation of phyla.</title>
        <authorList>
            <person name="Brown C.T."/>
            <person name="Hug L.A."/>
            <person name="Thomas B.C."/>
            <person name="Sharon I."/>
            <person name="Castelle C.J."/>
            <person name="Singh A."/>
            <person name="Wilkins M.J."/>
            <person name="Williams K.H."/>
            <person name="Banfield J.F."/>
        </authorList>
    </citation>
    <scope>NUCLEOTIDE SEQUENCE [LARGE SCALE GENOMIC DNA]</scope>
</reference>